<dbReference type="CDD" id="cd03023">
    <property type="entry name" value="DsbA_Com1_like"/>
    <property type="match status" value="1"/>
</dbReference>
<accession>A0A219B746</accession>
<dbReference type="InterPro" id="IPR001853">
    <property type="entry name" value="DSBA-like_thioredoxin_dom"/>
</dbReference>
<dbReference type="Proteomes" id="UP000198462">
    <property type="component" value="Unassembled WGS sequence"/>
</dbReference>
<evidence type="ECO:0000313" key="7">
    <source>
        <dbReference type="Proteomes" id="UP000198462"/>
    </source>
</evidence>
<dbReference type="InterPro" id="IPR036249">
    <property type="entry name" value="Thioredoxin-like_sf"/>
</dbReference>
<evidence type="ECO:0000259" key="5">
    <source>
        <dbReference type="PROSITE" id="PS51352"/>
    </source>
</evidence>
<dbReference type="Pfam" id="PF01323">
    <property type="entry name" value="DSBA"/>
    <property type="match status" value="1"/>
</dbReference>
<keyword evidence="4" id="KW-0676">Redox-active center</keyword>
<dbReference type="GO" id="GO:0016491">
    <property type="term" value="F:oxidoreductase activity"/>
    <property type="evidence" value="ECO:0007669"/>
    <property type="project" value="UniProtKB-KW"/>
</dbReference>
<comment type="caution">
    <text evidence="6">The sequence shown here is derived from an EMBL/GenBank/DDBJ whole genome shotgun (WGS) entry which is preliminary data.</text>
</comment>
<organism evidence="6 7">
    <name type="scientific">Pacificimonas flava</name>
    <dbReference type="NCBI Taxonomy" id="1234595"/>
    <lineage>
        <taxon>Bacteria</taxon>
        <taxon>Pseudomonadati</taxon>
        <taxon>Pseudomonadota</taxon>
        <taxon>Alphaproteobacteria</taxon>
        <taxon>Sphingomonadales</taxon>
        <taxon>Sphingosinicellaceae</taxon>
        <taxon>Pacificimonas</taxon>
    </lineage>
</organism>
<keyword evidence="3" id="KW-1015">Disulfide bond</keyword>
<dbReference type="EMBL" id="NFZT01000001">
    <property type="protein sequence ID" value="OWV33619.1"/>
    <property type="molecule type" value="Genomic_DNA"/>
</dbReference>
<protein>
    <recommendedName>
        <fullName evidence="5">Thioredoxin domain-containing protein</fullName>
    </recommendedName>
</protein>
<dbReference type="InterPro" id="IPR041205">
    <property type="entry name" value="ScsC_N"/>
</dbReference>
<name>A0A219B746_9SPHN</name>
<feature type="domain" description="Thioredoxin" evidence="5">
    <location>
        <begin position="44"/>
        <end position="249"/>
    </location>
</feature>
<dbReference type="Pfam" id="PF18312">
    <property type="entry name" value="ScsC_N"/>
    <property type="match status" value="1"/>
</dbReference>
<dbReference type="PROSITE" id="PS51352">
    <property type="entry name" value="THIOREDOXIN_2"/>
    <property type="match status" value="1"/>
</dbReference>
<sequence length="251" mass="27441">MTTTAATFPARGPLAAFLAILLLSALGIEGAAAQTPAEDPRSRAEIEQIVRDYILANPDIIPEGMTELRRRETTETIDANRTRLETPFAGAWAGARNGDVVLVEFFDFACPYCRRAHGDLQRLLAEDDELKVVWRSMPILSAESRKAAEAGLLAAKAGRYKEYHDSMFEDRRRLTEGKIADIASESGLALTVLRQAGNQPDIREEIESNLALARELGISGTPAYIVGDKRVDGAAGYDALKQAVAEARRNR</sequence>
<keyword evidence="2" id="KW-0560">Oxidoreductase</keyword>
<dbReference type="AlphaFoldDB" id="A0A219B746"/>
<dbReference type="RefSeq" id="WP_172406220.1">
    <property type="nucleotide sequence ID" value="NZ_NFZT01000001.1"/>
</dbReference>
<evidence type="ECO:0000256" key="1">
    <source>
        <dbReference type="ARBA" id="ARBA00022729"/>
    </source>
</evidence>
<reference evidence="7" key="1">
    <citation type="submission" date="2017-05" db="EMBL/GenBank/DDBJ databases">
        <authorList>
            <person name="Lin X."/>
        </authorList>
    </citation>
    <scope>NUCLEOTIDE SEQUENCE [LARGE SCALE GENOMIC DNA]</scope>
    <source>
        <strain evidence="7">JLT2012</strain>
    </source>
</reference>
<dbReference type="InterPro" id="IPR013766">
    <property type="entry name" value="Thioredoxin_domain"/>
</dbReference>
<dbReference type="PANTHER" id="PTHR13887:SF14">
    <property type="entry name" value="DISULFIDE BOND FORMATION PROTEIN D"/>
    <property type="match status" value="1"/>
</dbReference>
<dbReference type="SUPFAM" id="SSF52833">
    <property type="entry name" value="Thioredoxin-like"/>
    <property type="match status" value="1"/>
</dbReference>
<evidence type="ECO:0000313" key="6">
    <source>
        <dbReference type="EMBL" id="OWV33619.1"/>
    </source>
</evidence>
<gene>
    <name evidence="6" type="ORF">B5C34_09190</name>
</gene>
<evidence type="ECO:0000256" key="3">
    <source>
        <dbReference type="ARBA" id="ARBA00023157"/>
    </source>
</evidence>
<evidence type="ECO:0000256" key="4">
    <source>
        <dbReference type="ARBA" id="ARBA00023284"/>
    </source>
</evidence>
<dbReference type="PANTHER" id="PTHR13887">
    <property type="entry name" value="GLUTATHIONE S-TRANSFERASE KAPPA"/>
    <property type="match status" value="1"/>
</dbReference>
<proteinExistence type="predicted"/>
<evidence type="ECO:0000256" key="2">
    <source>
        <dbReference type="ARBA" id="ARBA00023002"/>
    </source>
</evidence>
<dbReference type="Gene3D" id="3.40.30.10">
    <property type="entry name" value="Glutaredoxin"/>
    <property type="match status" value="1"/>
</dbReference>
<keyword evidence="1" id="KW-0732">Signal</keyword>
<keyword evidence="7" id="KW-1185">Reference proteome</keyword>